<dbReference type="EMBL" id="CP033433">
    <property type="protein sequence ID" value="AYQ71678.1"/>
    <property type="molecule type" value="Genomic_DNA"/>
</dbReference>
<organism evidence="1 2">
    <name type="scientific">Cohnella candidum</name>
    <dbReference type="NCBI Taxonomy" id="2674991"/>
    <lineage>
        <taxon>Bacteria</taxon>
        <taxon>Bacillati</taxon>
        <taxon>Bacillota</taxon>
        <taxon>Bacilli</taxon>
        <taxon>Bacillales</taxon>
        <taxon>Paenibacillaceae</taxon>
        <taxon>Cohnella</taxon>
    </lineage>
</organism>
<dbReference type="AlphaFoldDB" id="A0A3G3JTX4"/>
<dbReference type="KEGG" id="coh:EAV92_03270"/>
<evidence type="ECO:0000313" key="2">
    <source>
        <dbReference type="Proteomes" id="UP000269097"/>
    </source>
</evidence>
<gene>
    <name evidence="1" type="ORF">EAV92_03270</name>
</gene>
<dbReference type="InterPro" id="IPR001539">
    <property type="entry name" value="Peptidase_U32"/>
</dbReference>
<proteinExistence type="predicted"/>
<dbReference type="InterPro" id="IPR051454">
    <property type="entry name" value="RNA/ubiquinone_mod_enzymes"/>
</dbReference>
<protein>
    <submittedName>
        <fullName evidence="1">U32 family peptidase</fullName>
    </submittedName>
</protein>
<dbReference type="RefSeq" id="WP_123039741.1">
    <property type="nucleotide sequence ID" value="NZ_CP033433.1"/>
</dbReference>
<dbReference type="PANTHER" id="PTHR30217:SF7">
    <property type="entry name" value="TRNA HYDROXYLATION PROTEIN P2"/>
    <property type="match status" value="1"/>
</dbReference>
<sequence length="312" mass="34442">MSSVAKSELLIAAGSAAQAERYIQAGADAVLIGEPRFGMRQPGTIPAGELADAVARVNALGAKAYVNMNKLFRNDELAALPDYIRTVAAAQADAIVFGDPAVLLNVREHAPGLPLHWNAEMTGTNSAAANYWGRRGAVRAVLARELNGEEIAAFKRETELEIQVQVHGMTNIYHSHRNLLQSYMEHLGREASLLDRGPDKGLYLVETERPNERFPVYEDESGTHVMSPDDICLLEALPELFEAGVHSLYVEPLLKSEAYNVTVLKSYRAALDRWAADPAGYSEDPAWLDAIRELQDPERELGFGFMYKEQVY</sequence>
<dbReference type="Proteomes" id="UP000269097">
    <property type="component" value="Chromosome"/>
</dbReference>
<reference evidence="1 2" key="1">
    <citation type="submission" date="2018-10" db="EMBL/GenBank/DDBJ databases">
        <title>Genome Sequence of Cohnella sp.</title>
        <authorList>
            <person name="Srinivasan S."/>
            <person name="Kim M.K."/>
        </authorList>
    </citation>
    <scope>NUCLEOTIDE SEQUENCE [LARGE SCALE GENOMIC DNA]</scope>
    <source>
        <strain evidence="1 2">18JY8-7</strain>
    </source>
</reference>
<dbReference type="Pfam" id="PF01136">
    <property type="entry name" value="Peptidase_U32"/>
    <property type="match status" value="1"/>
</dbReference>
<keyword evidence="2" id="KW-1185">Reference proteome</keyword>
<name>A0A3G3JTX4_9BACL</name>
<dbReference type="PANTHER" id="PTHR30217">
    <property type="entry name" value="PEPTIDASE U32 FAMILY"/>
    <property type="match status" value="1"/>
</dbReference>
<accession>A0A3G3JTX4</accession>
<evidence type="ECO:0000313" key="1">
    <source>
        <dbReference type="EMBL" id="AYQ71678.1"/>
    </source>
</evidence>